<keyword evidence="1" id="KW-0472">Membrane</keyword>
<protein>
    <submittedName>
        <fullName evidence="2">Uncharacterized protein</fullName>
    </submittedName>
</protein>
<keyword evidence="1" id="KW-0812">Transmembrane</keyword>
<reference evidence="2 3" key="1">
    <citation type="submission" date="2021-06" db="EMBL/GenBank/DDBJ databases">
        <title>Actinoplanes lichenicola sp. nov., and Actinoplanes ovalisporus sp. nov., isolated from lichen in Thailand.</title>
        <authorList>
            <person name="Saeng-In P."/>
            <person name="Kanchanasin P."/>
            <person name="Yuki M."/>
            <person name="Kudo T."/>
            <person name="Ohkuma M."/>
            <person name="Phongsopitanun W."/>
            <person name="Tanasupawat S."/>
        </authorList>
    </citation>
    <scope>NUCLEOTIDE SEQUENCE [LARGE SCALE GENOMIC DNA]</scope>
    <source>
        <strain evidence="2 3">NBRC 110975</strain>
    </source>
</reference>
<evidence type="ECO:0000313" key="2">
    <source>
        <dbReference type="EMBL" id="MBU2666242.1"/>
    </source>
</evidence>
<feature type="transmembrane region" description="Helical" evidence="1">
    <location>
        <begin position="82"/>
        <end position="101"/>
    </location>
</feature>
<gene>
    <name evidence="2" type="ORF">KOI35_22325</name>
</gene>
<organism evidence="2 3">
    <name type="scientific">Paractinoplanes bogorensis</name>
    <dbReference type="NCBI Taxonomy" id="1610840"/>
    <lineage>
        <taxon>Bacteria</taxon>
        <taxon>Bacillati</taxon>
        <taxon>Actinomycetota</taxon>
        <taxon>Actinomycetes</taxon>
        <taxon>Micromonosporales</taxon>
        <taxon>Micromonosporaceae</taxon>
        <taxon>Paractinoplanes</taxon>
    </lineage>
</organism>
<sequence>MSPERRRRIALDGGLVVGVAAVVFLSTRNFSAPYSNKTQSPTALMVTLVVLIGGLALGTVVRIASGRRDSFRQWIHRSMAGALLLTPAAMVLTRTYLAVGWDFSDCGTLLFPHRPPGADLVGFRTACDVAADKLTLRLLLWVGFGVLVAYGYGLWLKYRKRWARRRQAVRSATA</sequence>
<accession>A0ABS5YS19</accession>
<proteinExistence type="predicted"/>
<keyword evidence="3" id="KW-1185">Reference proteome</keyword>
<feature type="transmembrane region" description="Helical" evidence="1">
    <location>
        <begin position="138"/>
        <end position="156"/>
    </location>
</feature>
<keyword evidence="1" id="KW-1133">Transmembrane helix</keyword>
<evidence type="ECO:0000313" key="3">
    <source>
        <dbReference type="Proteomes" id="UP001519654"/>
    </source>
</evidence>
<name>A0ABS5YS19_9ACTN</name>
<feature type="transmembrane region" description="Helical" evidence="1">
    <location>
        <begin position="9"/>
        <end position="30"/>
    </location>
</feature>
<feature type="transmembrane region" description="Helical" evidence="1">
    <location>
        <begin position="42"/>
        <end position="61"/>
    </location>
</feature>
<dbReference type="RefSeq" id="WP_215789424.1">
    <property type="nucleotide sequence ID" value="NZ_JAHKKG010000006.1"/>
</dbReference>
<evidence type="ECO:0000256" key="1">
    <source>
        <dbReference type="SAM" id="Phobius"/>
    </source>
</evidence>
<comment type="caution">
    <text evidence="2">The sequence shown here is derived from an EMBL/GenBank/DDBJ whole genome shotgun (WGS) entry which is preliminary data.</text>
</comment>
<dbReference type="Proteomes" id="UP001519654">
    <property type="component" value="Unassembled WGS sequence"/>
</dbReference>
<dbReference type="EMBL" id="JAHKKG010000006">
    <property type="protein sequence ID" value="MBU2666242.1"/>
    <property type="molecule type" value="Genomic_DNA"/>
</dbReference>